<evidence type="ECO:0000256" key="7">
    <source>
        <dbReference type="ARBA" id="ARBA00023242"/>
    </source>
</evidence>
<dbReference type="PRINTS" id="PR00367">
    <property type="entry name" value="ETHRSPELEMNT"/>
</dbReference>
<feature type="region of interest" description="Disordered" evidence="9">
    <location>
        <begin position="29"/>
        <end position="59"/>
    </location>
</feature>
<keyword evidence="4" id="KW-0238">DNA-binding</keyword>
<evidence type="ECO:0000259" key="10">
    <source>
        <dbReference type="PROSITE" id="PS51032"/>
    </source>
</evidence>
<sequence>MPRTRKTTKPRPHGCSSVAEILSWWAEQNQHSHKQDKSTSLKVRKAPAKGSKKGCMKGKGGPENSYCSFRGVRQRTWGKWVAEIREPNRGERLWLGTFSTAKEAALAYDQAARILYGSCARLNLPELECSVLSLPPLKTPKTENVEYEHSASSCVYSEMSSSCVTNSTCEDLDASEIRAPRGEGSLDMIAEDEHLESKPSVPCLCLEEQDIELQVSSLYSGIGHFSDTQVVDHVGSNPSQFPAMADNRTLSERAECKNELASADLCLNLNTSPWNRADTQQTYWSDGLQLQESDYFDAEEMLKLLNESNFNDVKGEAVDCLWDVLTPQAVNGDTPRFHLAVSDDYDDQLASFTGVCGDEVRLGGEGCYGAELHMNPCYDEVQTDTKVCDWEELPGGQFLSLSQLQPGLYEK</sequence>
<dbReference type="Pfam" id="PF00847">
    <property type="entry name" value="AP2"/>
    <property type="match status" value="1"/>
</dbReference>
<name>A0A9D4ZDP6_ADICA</name>
<evidence type="ECO:0000256" key="5">
    <source>
        <dbReference type="ARBA" id="ARBA00023159"/>
    </source>
</evidence>
<dbReference type="OrthoDB" id="550883at2759"/>
<dbReference type="GO" id="GO:0005634">
    <property type="term" value="C:nucleus"/>
    <property type="evidence" value="ECO:0007669"/>
    <property type="project" value="UniProtKB-SubCell"/>
</dbReference>
<keyword evidence="2" id="KW-0805">Transcription regulation</keyword>
<comment type="subcellular location">
    <subcellularLocation>
        <location evidence="1">Nucleus</location>
    </subcellularLocation>
</comment>
<comment type="similarity">
    <text evidence="8">Belongs to the AP2/ERF transcription factor family. ERF subfamily.</text>
</comment>
<dbReference type="SMART" id="SM00380">
    <property type="entry name" value="AP2"/>
    <property type="match status" value="1"/>
</dbReference>
<dbReference type="AlphaFoldDB" id="A0A9D4ZDP6"/>
<dbReference type="FunFam" id="3.30.730.10:FF:000001">
    <property type="entry name" value="Ethylene-responsive transcription factor 2"/>
    <property type="match status" value="1"/>
</dbReference>
<comment type="caution">
    <text evidence="11">The sequence shown here is derived from an EMBL/GenBank/DDBJ whole genome shotgun (WGS) entry which is preliminary data.</text>
</comment>
<dbReference type="PANTHER" id="PTHR31241">
    <property type="entry name" value="DEHYDRATION-RESPONSIVE ELEMENT-BINDING PROTEIN 2C"/>
    <property type="match status" value="1"/>
</dbReference>
<dbReference type="PANTHER" id="PTHR31241:SF62">
    <property type="entry name" value="DEHYDRATION-RESPONSIVE ELEMENT-BINDING PROTEIN 2D"/>
    <property type="match status" value="1"/>
</dbReference>
<dbReference type="Gene3D" id="3.30.730.10">
    <property type="entry name" value="AP2/ERF domain"/>
    <property type="match status" value="1"/>
</dbReference>
<evidence type="ECO:0000256" key="2">
    <source>
        <dbReference type="ARBA" id="ARBA00023015"/>
    </source>
</evidence>
<keyword evidence="12" id="KW-1185">Reference proteome</keyword>
<dbReference type="GO" id="GO:0003700">
    <property type="term" value="F:DNA-binding transcription factor activity"/>
    <property type="evidence" value="ECO:0007669"/>
    <property type="project" value="InterPro"/>
</dbReference>
<dbReference type="InterPro" id="IPR036955">
    <property type="entry name" value="AP2/ERF_dom_sf"/>
</dbReference>
<feature type="domain" description="AP2/ERF" evidence="10">
    <location>
        <begin position="68"/>
        <end position="125"/>
    </location>
</feature>
<dbReference type="EMBL" id="JABFUD020000016">
    <property type="protein sequence ID" value="KAI5068816.1"/>
    <property type="molecule type" value="Genomic_DNA"/>
</dbReference>
<gene>
    <name evidence="11" type="ORF">GOP47_0017161</name>
</gene>
<evidence type="ECO:0000313" key="11">
    <source>
        <dbReference type="EMBL" id="KAI5068816.1"/>
    </source>
</evidence>
<organism evidence="11 12">
    <name type="scientific">Adiantum capillus-veneris</name>
    <name type="common">Maidenhair fern</name>
    <dbReference type="NCBI Taxonomy" id="13818"/>
    <lineage>
        <taxon>Eukaryota</taxon>
        <taxon>Viridiplantae</taxon>
        <taxon>Streptophyta</taxon>
        <taxon>Embryophyta</taxon>
        <taxon>Tracheophyta</taxon>
        <taxon>Polypodiopsida</taxon>
        <taxon>Polypodiidae</taxon>
        <taxon>Polypodiales</taxon>
        <taxon>Pteridineae</taxon>
        <taxon>Pteridaceae</taxon>
        <taxon>Vittarioideae</taxon>
        <taxon>Adiantum</taxon>
    </lineage>
</organism>
<dbReference type="InterPro" id="IPR001471">
    <property type="entry name" value="AP2/ERF_dom"/>
</dbReference>
<evidence type="ECO:0000256" key="8">
    <source>
        <dbReference type="ARBA" id="ARBA00024343"/>
    </source>
</evidence>
<dbReference type="Proteomes" id="UP000886520">
    <property type="component" value="Chromosome 16"/>
</dbReference>
<evidence type="ECO:0000256" key="6">
    <source>
        <dbReference type="ARBA" id="ARBA00023163"/>
    </source>
</evidence>
<dbReference type="SUPFAM" id="SSF54171">
    <property type="entry name" value="DNA-binding domain"/>
    <property type="match status" value="1"/>
</dbReference>
<dbReference type="InterPro" id="IPR016177">
    <property type="entry name" value="DNA-bd_dom_sf"/>
</dbReference>
<evidence type="ECO:0000313" key="12">
    <source>
        <dbReference type="Proteomes" id="UP000886520"/>
    </source>
</evidence>
<dbReference type="CDD" id="cd00018">
    <property type="entry name" value="AP2"/>
    <property type="match status" value="1"/>
</dbReference>
<keyword evidence="3" id="KW-0346">Stress response</keyword>
<evidence type="ECO:0000256" key="3">
    <source>
        <dbReference type="ARBA" id="ARBA00023016"/>
    </source>
</evidence>
<evidence type="ECO:0000256" key="1">
    <source>
        <dbReference type="ARBA" id="ARBA00004123"/>
    </source>
</evidence>
<keyword evidence="7" id="KW-0539">Nucleus</keyword>
<keyword evidence="5" id="KW-0010">Activator</keyword>
<protein>
    <recommendedName>
        <fullName evidence="10">AP2/ERF domain-containing protein</fullName>
    </recommendedName>
</protein>
<keyword evidence="6" id="KW-0804">Transcription</keyword>
<evidence type="ECO:0000256" key="4">
    <source>
        <dbReference type="ARBA" id="ARBA00023125"/>
    </source>
</evidence>
<dbReference type="GO" id="GO:0003677">
    <property type="term" value="F:DNA binding"/>
    <property type="evidence" value="ECO:0007669"/>
    <property type="project" value="UniProtKB-KW"/>
</dbReference>
<reference evidence="11" key="1">
    <citation type="submission" date="2021-01" db="EMBL/GenBank/DDBJ databases">
        <title>Adiantum capillus-veneris genome.</title>
        <authorList>
            <person name="Fang Y."/>
            <person name="Liao Q."/>
        </authorList>
    </citation>
    <scope>NUCLEOTIDE SEQUENCE</scope>
    <source>
        <strain evidence="11">H3</strain>
        <tissue evidence="11">Leaf</tissue>
    </source>
</reference>
<dbReference type="PROSITE" id="PS51032">
    <property type="entry name" value="AP2_ERF"/>
    <property type="match status" value="1"/>
</dbReference>
<feature type="compositionally biased region" description="Basic residues" evidence="9">
    <location>
        <begin position="42"/>
        <end position="56"/>
    </location>
</feature>
<proteinExistence type="inferred from homology"/>
<evidence type="ECO:0000256" key="9">
    <source>
        <dbReference type="SAM" id="MobiDB-lite"/>
    </source>
</evidence>
<accession>A0A9D4ZDP6</accession>